<dbReference type="PANTHER" id="PTHR15357:SF0">
    <property type="entry name" value="OLFACTORY MARKER PROTEIN"/>
    <property type="match status" value="1"/>
</dbReference>
<dbReference type="AlphaFoldDB" id="A0A315VN04"/>
<evidence type="ECO:0008006" key="4">
    <source>
        <dbReference type="Google" id="ProtNLM"/>
    </source>
</evidence>
<dbReference type="PANTHER" id="PTHR15357">
    <property type="entry name" value="OLFACTORY MARKER PROTEIN"/>
    <property type="match status" value="1"/>
</dbReference>
<name>A0A315VN04_GAMAF</name>
<comment type="caution">
    <text evidence="2">The sequence shown here is derived from an EMBL/GenBank/DDBJ whole genome shotgun (WGS) entry which is preliminary data.</text>
</comment>
<dbReference type="InterPro" id="IPR009103">
    <property type="entry name" value="Olfactory_marker"/>
</dbReference>
<dbReference type="Gene3D" id="2.60.120.390">
    <property type="entry name" value="Olfactory marker"/>
    <property type="match status" value="1"/>
</dbReference>
<dbReference type="GO" id="GO:0007608">
    <property type="term" value="P:sensory perception of smell"/>
    <property type="evidence" value="ECO:0007669"/>
    <property type="project" value="InterPro"/>
</dbReference>
<dbReference type="STRING" id="33528.ENSGAFP00000015550"/>
<feature type="region of interest" description="Disordered" evidence="1">
    <location>
        <begin position="1"/>
        <end position="24"/>
    </location>
</feature>
<evidence type="ECO:0000313" key="2">
    <source>
        <dbReference type="EMBL" id="PWA24419.1"/>
    </source>
</evidence>
<proteinExistence type="predicted"/>
<protein>
    <recommendedName>
        <fullName evidence="4">Olfactory marker protein b</fullName>
    </recommendedName>
</protein>
<sequence>MQFADRPEQPVASLEVMGDGGGKDFTQAHSEHARDVVVLATALVTEVKRVLLLPLTGLAEQDHLSQEGVHDHVLVVDLNATHGKRRESAPWRPQLRLQLQFTSVGVLSLQPLCTHYMDLSDQLRVATHPCPTGLRRIVQSTSVKTRSRNSPCCPGSKVVGMMTYRPSFSSFLRKTQRELMVLQEGGLVVDAASGSVPKRVLAVDPGAPHHLLLPCLVDAQVGGVDEAAEDQKVHRLRNTACKIHQGVCCVSPIQGLIAAVNPAGKGVQVQVYRYVLEDLHFKCVKLQQLVAVIGVAVDELVVYCWQPVVNHNVHPLTKAPEAEVENPSIRVRLFCVPLLLLPVRDDLEQNEVEDTLLSTAECCGRMSTKTELHFWLDSQLTEVMRLRVQSLQQRSQKRQEGERLLRPNEAVYRLDFSKQSLRFSHWTVRLAQPGRLTITATSQLWTPDLTNLMTRQLLEPVGVFWRTDAEDAPAQCYEADAAEFGERIAELAKVRKVMYFLFAFEEGCSPESVDCSITFMVDA</sequence>
<keyword evidence="3" id="KW-1185">Reference proteome</keyword>
<dbReference type="Proteomes" id="UP000250572">
    <property type="component" value="Unassembled WGS sequence"/>
</dbReference>
<dbReference type="SUPFAM" id="SSF63697">
    <property type="entry name" value="Olfactory marker protein"/>
    <property type="match status" value="1"/>
</dbReference>
<dbReference type="InterPro" id="IPR036727">
    <property type="entry name" value="Olfactory_marker_sf"/>
</dbReference>
<dbReference type="EMBL" id="NHOQ01001433">
    <property type="protein sequence ID" value="PWA24419.1"/>
    <property type="molecule type" value="Genomic_DNA"/>
</dbReference>
<evidence type="ECO:0000256" key="1">
    <source>
        <dbReference type="SAM" id="MobiDB-lite"/>
    </source>
</evidence>
<evidence type="ECO:0000313" key="3">
    <source>
        <dbReference type="Proteomes" id="UP000250572"/>
    </source>
</evidence>
<dbReference type="Pfam" id="PF06554">
    <property type="entry name" value="Olfactory_mark"/>
    <property type="match status" value="1"/>
</dbReference>
<dbReference type="GO" id="GO:0007165">
    <property type="term" value="P:signal transduction"/>
    <property type="evidence" value="ECO:0007669"/>
    <property type="project" value="InterPro"/>
</dbReference>
<organism evidence="2 3">
    <name type="scientific">Gambusia affinis</name>
    <name type="common">Western mosquitofish</name>
    <name type="synonym">Heterandria affinis</name>
    <dbReference type="NCBI Taxonomy" id="33528"/>
    <lineage>
        <taxon>Eukaryota</taxon>
        <taxon>Metazoa</taxon>
        <taxon>Chordata</taxon>
        <taxon>Craniata</taxon>
        <taxon>Vertebrata</taxon>
        <taxon>Euteleostomi</taxon>
        <taxon>Actinopterygii</taxon>
        <taxon>Neopterygii</taxon>
        <taxon>Teleostei</taxon>
        <taxon>Neoteleostei</taxon>
        <taxon>Acanthomorphata</taxon>
        <taxon>Ovalentaria</taxon>
        <taxon>Atherinomorphae</taxon>
        <taxon>Cyprinodontiformes</taxon>
        <taxon>Poeciliidae</taxon>
        <taxon>Poeciliinae</taxon>
        <taxon>Gambusia</taxon>
    </lineage>
</organism>
<reference evidence="2 3" key="1">
    <citation type="journal article" date="2018" name="G3 (Bethesda)">
        <title>A High-Quality Reference Genome for the Invasive Mosquitofish Gambusia affinis Using a Chicago Library.</title>
        <authorList>
            <person name="Hoffberg S.L."/>
            <person name="Troendle N.J."/>
            <person name="Glenn T.C."/>
            <person name="Mahmud O."/>
            <person name="Louha S."/>
            <person name="Chalopin D."/>
            <person name="Bennetzen J.L."/>
            <person name="Mauricio R."/>
        </authorList>
    </citation>
    <scope>NUCLEOTIDE SEQUENCE [LARGE SCALE GENOMIC DNA]</scope>
    <source>
        <strain evidence="2">NE01/NJP1002.9</strain>
        <tissue evidence="2">Muscle</tissue>
    </source>
</reference>
<gene>
    <name evidence="2" type="ORF">CCH79_00011914</name>
</gene>
<accession>A0A315VN04</accession>